<reference evidence="4 5" key="1">
    <citation type="submission" date="2017-05" db="EMBL/GenBank/DDBJ databases">
        <authorList>
            <person name="Song R."/>
            <person name="Chenine A.L."/>
            <person name="Ruprecht R.M."/>
        </authorList>
    </citation>
    <scope>NUCLEOTIDE SEQUENCE [LARGE SCALE GENOMIC DNA]</scope>
    <source>
        <strain evidence="4 5">CECT 8899</strain>
    </source>
</reference>
<dbReference type="InterPro" id="IPR014729">
    <property type="entry name" value="Rossmann-like_a/b/a_fold"/>
</dbReference>
<proteinExistence type="predicted"/>
<keyword evidence="1" id="KW-0813">Transport</keyword>
<name>A0A238LJC7_9RHOB</name>
<gene>
    <name evidence="4" type="ORF">LOM8899_03989</name>
</gene>
<feature type="domain" description="Electron transfer flavoprotein alpha/beta-subunit N-terminal" evidence="3">
    <location>
        <begin position="27"/>
        <end position="184"/>
    </location>
</feature>
<dbReference type="InterPro" id="IPR014730">
    <property type="entry name" value="ETF_a/b_N"/>
</dbReference>
<evidence type="ECO:0000313" key="4">
    <source>
        <dbReference type="EMBL" id="SMY09817.1"/>
    </source>
</evidence>
<dbReference type="Pfam" id="PF01012">
    <property type="entry name" value="ETF"/>
    <property type="match status" value="1"/>
</dbReference>
<feature type="region of interest" description="Disordered" evidence="2">
    <location>
        <begin position="178"/>
        <end position="211"/>
    </location>
</feature>
<evidence type="ECO:0000259" key="3">
    <source>
        <dbReference type="Pfam" id="PF01012"/>
    </source>
</evidence>
<evidence type="ECO:0000313" key="5">
    <source>
        <dbReference type="Proteomes" id="UP000201613"/>
    </source>
</evidence>
<organism evidence="4 5">
    <name type="scientific">Flavimaricola marinus</name>
    <dbReference type="NCBI Taxonomy" id="1819565"/>
    <lineage>
        <taxon>Bacteria</taxon>
        <taxon>Pseudomonadati</taxon>
        <taxon>Pseudomonadota</taxon>
        <taxon>Alphaproteobacteria</taxon>
        <taxon>Rhodobacterales</taxon>
        <taxon>Paracoccaceae</taxon>
        <taxon>Flavimaricola</taxon>
    </lineage>
</organism>
<dbReference type="Gene3D" id="3.40.50.620">
    <property type="entry name" value="HUPs"/>
    <property type="match status" value="1"/>
</dbReference>
<dbReference type="OrthoDB" id="5598152at2"/>
<dbReference type="EMBL" id="FXZK01000013">
    <property type="protein sequence ID" value="SMY09817.1"/>
    <property type="molecule type" value="Genomic_DNA"/>
</dbReference>
<dbReference type="RefSeq" id="WP_093993993.1">
    <property type="nucleotide sequence ID" value="NZ_FXZK01000013.1"/>
</dbReference>
<evidence type="ECO:0000256" key="1">
    <source>
        <dbReference type="ARBA" id="ARBA00022982"/>
    </source>
</evidence>
<keyword evidence="1" id="KW-0249">Electron transport</keyword>
<dbReference type="Proteomes" id="UP000201613">
    <property type="component" value="Unassembled WGS sequence"/>
</dbReference>
<dbReference type="SUPFAM" id="SSF52402">
    <property type="entry name" value="Adenine nucleotide alpha hydrolases-like"/>
    <property type="match status" value="1"/>
</dbReference>
<dbReference type="AlphaFoldDB" id="A0A238LJC7"/>
<evidence type="ECO:0000256" key="2">
    <source>
        <dbReference type="SAM" id="MobiDB-lite"/>
    </source>
</evidence>
<protein>
    <submittedName>
        <fullName evidence="4">Electron transfer flavoprotein domain protein</fullName>
    </submittedName>
</protein>
<keyword evidence="5" id="KW-1185">Reference proteome</keyword>
<sequence>MTRCTVLVSTGRNPVTGRPRLPPEEAAAISLAVRGGLEPRLLHAGSPDAALALRRGLGLGSPALDILDVGVRGDPLAALIAHLQGDRPEIILCGARAEAGECSGMVPHRLGAALGRTVITRCLDLSRDGASWIVRTRMSGGTRRVLGLPPCGAVLTLATGAITATLGSRWDADRGTVTAWPVDAPDDPRHARPARPSRRLPPPIAPPRDIAGGGRVLKDAGEGAEAILALLDEIGLR</sequence>
<accession>A0A238LJC7</accession>